<sequence>MEKVTRKVFVGNIPHTVTEDQLRKVLEEQGPVYSLFYMMDQTMSHKGWAFVTYETIEDARIAIQNMDGKTLFTGSLGPVEARFANQKPKENSLAFKKPEGGGAAGTGTSTTWQEFFTPEGHAYYYNTVTGATQWEKPEEWNSPQKAVPVPVPSRGTTGLLNRVATQYGPEGSNIFVFNVPSDWNDLDLIQHFQHFGNILSSRILRDNQGNSRGFGFVSFDNPQS</sequence>
<dbReference type="AlphaFoldDB" id="A0A2C6K8A3"/>
<dbReference type="EMBL" id="MIGC01002435">
    <property type="protein sequence ID" value="PHJ21081.1"/>
    <property type="molecule type" value="Genomic_DNA"/>
</dbReference>
<keyword evidence="2 3" id="KW-0694">RNA-binding</keyword>
<dbReference type="OrthoDB" id="410044at2759"/>
<organism evidence="7 8">
    <name type="scientific">Cystoisospora suis</name>
    <dbReference type="NCBI Taxonomy" id="483139"/>
    <lineage>
        <taxon>Eukaryota</taxon>
        <taxon>Sar</taxon>
        <taxon>Alveolata</taxon>
        <taxon>Apicomplexa</taxon>
        <taxon>Conoidasida</taxon>
        <taxon>Coccidia</taxon>
        <taxon>Eucoccidiorida</taxon>
        <taxon>Eimeriorina</taxon>
        <taxon>Sarcocystidae</taxon>
        <taxon>Cystoisospora</taxon>
    </lineage>
</organism>
<dbReference type="Proteomes" id="UP000221165">
    <property type="component" value="Unassembled WGS sequence"/>
</dbReference>
<feature type="non-terminal residue" evidence="7">
    <location>
        <position position="224"/>
    </location>
</feature>
<dbReference type="SUPFAM" id="SSF54928">
    <property type="entry name" value="RNA-binding domain, RBD"/>
    <property type="match status" value="1"/>
</dbReference>
<dbReference type="RefSeq" id="XP_067922766.1">
    <property type="nucleotide sequence ID" value="XM_068065263.1"/>
</dbReference>
<dbReference type="InterPro" id="IPR012677">
    <property type="entry name" value="Nucleotide-bd_a/b_plait_sf"/>
</dbReference>
<feature type="domain" description="RRM" evidence="6">
    <location>
        <begin position="6"/>
        <end position="86"/>
    </location>
</feature>
<dbReference type="SUPFAM" id="SSF51045">
    <property type="entry name" value="WW domain"/>
    <property type="match status" value="1"/>
</dbReference>
<dbReference type="PROSITE" id="PS50102">
    <property type="entry name" value="RRM"/>
    <property type="match status" value="2"/>
</dbReference>
<dbReference type="PROSITE" id="PS01159">
    <property type="entry name" value="WW_DOMAIN_1"/>
    <property type="match status" value="1"/>
</dbReference>
<feature type="domain" description="RRM" evidence="6">
    <location>
        <begin position="172"/>
        <end position="224"/>
    </location>
</feature>
<dbReference type="SMART" id="SM00456">
    <property type="entry name" value="WW"/>
    <property type="match status" value="1"/>
</dbReference>
<comment type="caution">
    <text evidence="7">The sequence shown here is derived from an EMBL/GenBank/DDBJ whole genome shotgun (WGS) entry which is preliminary data.</text>
</comment>
<dbReference type="Pfam" id="PF00397">
    <property type="entry name" value="WW"/>
    <property type="match status" value="1"/>
</dbReference>
<dbReference type="InterPro" id="IPR001202">
    <property type="entry name" value="WW_dom"/>
</dbReference>
<evidence type="ECO:0000256" key="4">
    <source>
        <dbReference type="SAM" id="MobiDB-lite"/>
    </source>
</evidence>
<evidence type="ECO:0000256" key="1">
    <source>
        <dbReference type="ARBA" id="ARBA00022737"/>
    </source>
</evidence>
<protein>
    <submittedName>
        <fullName evidence="7">Clustered-asparagine-rich protein</fullName>
    </submittedName>
</protein>
<dbReference type="PANTHER" id="PTHR24012">
    <property type="entry name" value="RNA BINDING PROTEIN"/>
    <property type="match status" value="1"/>
</dbReference>
<dbReference type="CDD" id="cd00201">
    <property type="entry name" value="WW"/>
    <property type="match status" value="1"/>
</dbReference>
<reference evidence="7 8" key="1">
    <citation type="journal article" date="2017" name="Int. J. Parasitol.">
        <title>The genome of the protozoan parasite Cystoisospora suis and a reverse vaccinology approach to identify vaccine candidates.</title>
        <authorList>
            <person name="Palmieri N."/>
            <person name="Shrestha A."/>
            <person name="Ruttkowski B."/>
            <person name="Beck T."/>
            <person name="Vogl C."/>
            <person name="Tomley F."/>
            <person name="Blake D.P."/>
            <person name="Joachim A."/>
        </authorList>
    </citation>
    <scope>NUCLEOTIDE SEQUENCE [LARGE SCALE GENOMIC DNA]</scope>
    <source>
        <strain evidence="7 8">Wien I</strain>
    </source>
</reference>
<dbReference type="Gene3D" id="2.20.70.10">
    <property type="match status" value="1"/>
</dbReference>
<proteinExistence type="predicted"/>
<dbReference type="InterPro" id="IPR000504">
    <property type="entry name" value="RRM_dom"/>
</dbReference>
<dbReference type="Gene3D" id="3.30.70.330">
    <property type="match status" value="2"/>
</dbReference>
<dbReference type="Pfam" id="PF00076">
    <property type="entry name" value="RRM_1"/>
    <property type="match status" value="2"/>
</dbReference>
<evidence type="ECO:0000256" key="3">
    <source>
        <dbReference type="PROSITE-ProRule" id="PRU00176"/>
    </source>
</evidence>
<dbReference type="VEuPathDB" id="ToxoDB:CSUI_005084"/>
<evidence type="ECO:0000313" key="7">
    <source>
        <dbReference type="EMBL" id="PHJ21081.1"/>
    </source>
</evidence>
<gene>
    <name evidence="7" type="ORF">CSUI_005084</name>
</gene>
<evidence type="ECO:0000256" key="2">
    <source>
        <dbReference type="ARBA" id="ARBA00022884"/>
    </source>
</evidence>
<dbReference type="GO" id="GO:0003723">
    <property type="term" value="F:RNA binding"/>
    <property type="evidence" value="ECO:0007669"/>
    <property type="project" value="UniProtKB-UniRule"/>
</dbReference>
<dbReference type="CDD" id="cd00590">
    <property type="entry name" value="RRM_SF"/>
    <property type="match status" value="1"/>
</dbReference>
<evidence type="ECO:0000259" key="6">
    <source>
        <dbReference type="PROSITE" id="PS50102"/>
    </source>
</evidence>
<evidence type="ECO:0000313" key="8">
    <source>
        <dbReference type="Proteomes" id="UP000221165"/>
    </source>
</evidence>
<keyword evidence="8" id="KW-1185">Reference proteome</keyword>
<dbReference type="PROSITE" id="PS50020">
    <property type="entry name" value="WW_DOMAIN_2"/>
    <property type="match status" value="1"/>
</dbReference>
<dbReference type="InterPro" id="IPR035979">
    <property type="entry name" value="RBD_domain_sf"/>
</dbReference>
<feature type="domain" description="WW" evidence="5">
    <location>
        <begin position="106"/>
        <end position="139"/>
    </location>
</feature>
<name>A0A2C6K8A3_9APIC</name>
<dbReference type="InterPro" id="IPR036020">
    <property type="entry name" value="WW_dom_sf"/>
</dbReference>
<dbReference type="SMART" id="SM00360">
    <property type="entry name" value="RRM"/>
    <property type="match status" value="2"/>
</dbReference>
<dbReference type="GeneID" id="94428474"/>
<keyword evidence="1" id="KW-0677">Repeat</keyword>
<feature type="region of interest" description="Disordered" evidence="4">
    <location>
        <begin position="87"/>
        <end position="110"/>
    </location>
</feature>
<accession>A0A2C6K8A3</accession>
<evidence type="ECO:0000259" key="5">
    <source>
        <dbReference type="PROSITE" id="PS50020"/>
    </source>
</evidence>